<reference evidence="2 3" key="1">
    <citation type="journal article" date="2010" name="Nat. Biotechnol.">
        <title>Genome sequence of the model mushroom Schizophyllum commune.</title>
        <authorList>
            <person name="Ohm R.A."/>
            <person name="de Jong J.F."/>
            <person name="Lugones L.G."/>
            <person name="Aerts A."/>
            <person name="Kothe E."/>
            <person name="Stajich J.E."/>
            <person name="de Vries R.P."/>
            <person name="Record E."/>
            <person name="Levasseur A."/>
            <person name="Baker S.E."/>
            <person name="Bartholomew K.A."/>
            <person name="Coutinho P.M."/>
            <person name="Erdmann S."/>
            <person name="Fowler T.J."/>
            <person name="Gathman A.C."/>
            <person name="Lombard V."/>
            <person name="Henrissat B."/>
            <person name="Knabe N."/>
            <person name="Kuees U."/>
            <person name="Lilly W.W."/>
            <person name="Lindquist E."/>
            <person name="Lucas S."/>
            <person name="Magnuson J.K."/>
            <person name="Piumi F."/>
            <person name="Raudaskoski M."/>
            <person name="Salamov A."/>
            <person name="Schmutz J."/>
            <person name="Schwarze F.W.M.R."/>
            <person name="vanKuyk P.A."/>
            <person name="Horton J.S."/>
            <person name="Grigoriev I.V."/>
            <person name="Woesten H.A.B."/>
        </authorList>
    </citation>
    <scope>NUCLEOTIDE SEQUENCE [LARGE SCALE GENOMIC DNA]</scope>
    <source>
        <strain evidence="3">H4-8 / FGSC 9210</strain>
    </source>
</reference>
<evidence type="ECO:0000313" key="3">
    <source>
        <dbReference type="Proteomes" id="UP000007431"/>
    </source>
</evidence>
<dbReference type="InParanoid" id="D8QI57"/>
<gene>
    <name evidence="2" type="ORF">SCHCODRAFT_113586</name>
</gene>
<accession>D8QI57</accession>
<name>D8QI57_SCHCM</name>
<proteinExistence type="predicted"/>
<sequence length="523" mass="58413">MVYVLIFYTPAPGHSARDRRYEGGATSSAASAASGGIDGASPSPGRAAGETPAETQPRVKKFSGREAIAQQFRVVRPLDDEDVYRVRYYAKFVLSMKLWKSDADLSANDLQQVHIALREQTLFPNLRVFEYEGPSEFTPYLPSILVTSVTDMKLYYNFGCDLDMGLWTVRPEDIDYSDDRDAILAIKERQPRAPITTLLIFISMPLPEFLRPILTGWDELEDLTLETHCVDPPMFMMIAALPHLKNLEMPAVSGLDRPCVASRSACTSNYTLRSLRLYGLSVAEMISIIRPISLSTLEAICGVAASAFQDIGMRIREAGVPASLQDMTLAQHVLHPHPEQEPDAYWREALRIQHIIPFFFNKSLVHVRIIFQTIAFSDDDMAILAQAWPRLQSLTLLSEGSTDVPVALSSMLAFARYCPDLTYLLLSVDATRITVPNPSNIPFPRAHERLSVLHVEDSPISSPARVASFLTRFFPNARPKVGLKTRMNDATRERLWLDVLELIPILLDARMTGIHGGVTVKPK</sequence>
<dbReference type="EMBL" id="GL377313">
    <property type="protein sequence ID" value="EFI92174.1"/>
    <property type="molecule type" value="Genomic_DNA"/>
</dbReference>
<evidence type="ECO:0000256" key="1">
    <source>
        <dbReference type="SAM" id="MobiDB-lite"/>
    </source>
</evidence>
<evidence type="ECO:0008006" key="4">
    <source>
        <dbReference type="Google" id="ProtNLM"/>
    </source>
</evidence>
<dbReference type="HOGENOM" id="CLU_021164_0_4_1"/>
<dbReference type="OMA" id="HANIPDF"/>
<feature type="non-terminal residue" evidence="2">
    <location>
        <position position="523"/>
    </location>
</feature>
<dbReference type="Proteomes" id="UP000007431">
    <property type="component" value="Unassembled WGS sequence"/>
</dbReference>
<dbReference type="AlphaFoldDB" id="D8QI57"/>
<feature type="compositionally biased region" description="Low complexity" evidence="1">
    <location>
        <begin position="23"/>
        <end position="45"/>
    </location>
</feature>
<protein>
    <recommendedName>
        <fullName evidence="4">F-box domain-containing protein</fullName>
    </recommendedName>
</protein>
<dbReference type="VEuPathDB" id="FungiDB:SCHCODRAFT_02693449"/>
<dbReference type="InterPro" id="IPR032675">
    <property type="entry name" value="LRR_dom_sf"/>
</dbReference>
<keyword evidence="3" id="KW-1185">Reference proteome</keyword>
<organism evidence="3">
    <name type="scientific">Schizophyllum commune (strain H4-8 / FGSC 9210)</name>
    <name type="common">Split gill fungus</name>
    <dbReference type="NCBI Taxonomy" id="578458"/>
    <lineage>
        <taxon>Eukaryota</taxon>
        <taxon>Fungi</taxon>
        <taxon>Dikarya</taxon>
        <taxon>Basidiomycota</taxon>
        <taxon>Agaricomycotina</taxon>
        <taxon>Agaricomycetes</taxon>
        <taxon>Agaricomycetidae</taxon>
        <taxon>Agaricales</taxon>
        <taxon>Schizophyllaceae</taxon>
        <taxon>Schizophyllum</taxon>
    </lineage>
</organism>
<evidence type="ECO:0000313" key="2">
    <source>
        <dbReference type="EMBL" id="EFI92174.1"/>
    </source>
</evidence>
<feature type="region of interest" description="Disordered" evidence="1">
    <location>
        <begin position="14"/>
        <end position="59"/>
    </location>
</feature>
<dbReference type="Gene3D" id="3.80.10.10">
    <property type="entry name" value="Ribonuclease Inhibitor"/>
    <property type="match status" value="1"/>
</dbReference>